<evidence type="ECO:0000313" key="2">
    <source>
        <dbReference type="EMBL" id="KZN85562.1"/>
    </source>
</evidence>
<dbReference type="EMBL" id="CM002800">
    <property type="protein sequence ID" value="KZN85562.1"/>
    <property type="molecule type" value="Genomic_DNA"/>
</dbReference>
<feature type="compositionally biased region" description="Basic and acidic residues" evidence="1">
    <location>
        <begin position="233"/>
        <end position="262"/>
    </location>
</feature>
<feature type="compositionally biased region" description="Basic residues" evidence="1">
    <location>
        <begin position="188"/>
        <end position="200"/>
    </location>
</feature>
<feature type="compositionally biased region" description="Basic residues" evidence="1">
    <location>
        <begin position="218"/>
        <end position="232"/>
    </location>
</feature>
<protein>
    <submittedName>
        <fullName evidence="2">Uncharacterized protein</fullName>
    </submittedName>
</protein>
<dbReference type="Proteomes" id="UP000076449">
    <property type="component" value="Chromosome III"/>
</dbReference>
<evidence type="ECO:0000256" key="1">
    <source>
        <dbReference type="SAM" id="MobiDB-lite"/>
    </source>
</evidence>
<gene>
    <name evidence="2" type="ORF">EN45_097490</name>
</gene>
<proteinExistence type="predicted"/>
<organism evidence="2">
    <name type="scientific">Penicillium chrysogenum</name>
    <name type="common">Penicillium notatum</name>
    <dbReference type="NCBI Taxonomy" id="5076"/>
    <lineage>
        <taxon>Eukaryota</taxon>
        <taxon>Fungi</taxon>
        <taxon>Dikarya</taxon>
        <taxon>Ascomycota</taxon>
        <taxon>Pezizomycotina</taxon>
        <taxon>Eurotiomycetes</taxon>
        <taxon>Eurotiomycetidae</taxon>
        <taxon>Eurotiales</taxon>
        <taxon>Aspergillaceae</taxon>
        <taxon>Penicillium</taxon>
        <taxon>Penicillium chrysogenum species complex</taxon>
    </lineage>
</organism>
<sequence>MPRRVVSCAQHGGHRDRPDKLELYLQICKPNNTVVHWMIAMKYPDADRCTRLHSTGYMGNRTLLIEPDKRFDSDAVETTHYLGRFRASESTTVETEAEKVPLQSCQLWACYLILRLERKGLLQEGQYDHYMNCYTHRREEDYGPGDDDTCPVHGHAGHGHAGHGHAGHGHVGHGHAGHGHTDHDHTGHGHIGHRHRRHRHTDHDHTDHGHTDHDHAGHGHTGHRHRRHRHTDHGHTDHGHTDHDHADHDHADHDHADHDHAGHGHTGHRHRRHRHTGHGHTDHDHADHDHADHGDACYGLGIQTDHGHTGHGHTGHGRRHRH</sequence>
<feature type="region of interest" description="Disordered" evidence="1">
    <location>
        <begin position="145"/>
        <end position="288"/>
    </location>
</feature>
<accession>A0A161XT44</accession>
<dbReference type="AlphaFoldDB" id="A0A161XT44"/>
<feature type="compositionally biased region" description="Basic residues" evidence="1">
    <location>
        <begin position="263"/>
        <end position="278"/>
    </location>
</feature>
<feature type="compositionally biased region" description="Basic residues" evidence="1">
    <location>
        <begin position="155"/>
        <end position="178"/>
    </location>
</feature>
<reference evidence="2" key="1">
    <citation type="journal article" date="2014" name="Genome Announc.">
        <title>Complete sequencing and chromosome-scale genome assembly of the industrial progenitor strain P2niaD18 from the penicillin producer Penicillium chrysogenum.</title>
        <authorList>
            <person name="Specht T."/>
            <person name="Dahlmann T.A."/>
            <person name="Zadra I."/>
            <person name="Kurnsteiner H."/>
            <person name="Kuck U."/>
        </authorList>
    </citation>
    <scope>NUCLEOTIDE SEQUENCE [LARGE SCALE GENOMIC DNA]</scope>
    <source>
        <strain evidence="2">P2niaD18</strain>
    </source>
</reference>
<feature type="compositionally biased region" description="Basic and acidic residues" evidence="1">
    <location>
        <begin position="279"/>
        <end position="288"/>
    </location>
</feature>
<feature type="compositionally biased region" description="Basic and acidic residues" evidence="1">
    <location>
        <begin position="201"/>
        <end position="217"/>
    </location>
</feature>
<name>A0A161XT44_PENCH</name>